<evidence type="ECO:0000256" key="3">
    <source>
        <dbReference type="ARBA" id="ARBA00022692"/>
    </source>
</evidence>
<dbReference type="FunCoup" id="G8JUU6">
    <property type="interactions" value="50"/>
</dbReference>
<organism evidence="12 13">
    <name type="scientific">Eremothecium cymbalariae (strain CBS 270.75 / DBVPG 7215 / KCTC 17166 / NRRL Y-17582)</name>
    <name type="common">Yeast</name>
    <dbReference type="NCBI Taxonomy" id="931890"/>
    <lineage>
        <taxon>Eukaryota</taxon>
        <taxon>Fungi</taxon>
        <taxon>Dikarya</taxon>
        <taxon>Ascomycota</taxon>
        <taxon>Saccharomycotina</taxon>
        <taxon>Saccharomycetes</taxon>
        <taxon>Saccharomycetales</taxon>
        <taxon>Saccharomycetaceae</taxon>
        <taxon>Eremothecium</taxon>
    </lineage>
</organism>
<evidence type="ECO:0000256" key="10">
    <source>
        <dbReference type="RuleBase" id="RU368005"/>
    </source>
</evidence>
<accession>G8JUU6</accession>
<name>G8JUU6_ERECY</name>
<dbReference type="RefSeq" id="XP_003647242.1">
    <property type="nucleotide sequence ID" value="XM_003647194.1"/>
</dbReference>
<keyword evidence="3 10" id="KW-0812">Transmembrane</keyword>
<dbReference type="GO" id="GO:0034551">
    <property type="term" value="P:mitochondrial respiratory chain complex III assembly"/>
    <property type="evidence" value="ECO:0007669"/>
    <property type="project" value="TreeGrafter"/>
</dbReference>
<keyword evidence="11" id="KW-0175">Coiled coil</keyword>
<evidence type="ECO:0000256" key="2">
    <source>
        <dbReference type="ARBA" id="ARBA00006780"/>
    </source>
</evidence>
<evidence type="ECO:0000256" key="8">
    <source>
        <dbReference type="ARBA" id="ARBA00023186"/>
    </source>
</evidence>
<reference evidence="13" key="1">
    <citation type="journal article" date="2012" name="G3 (Bethesda)">
        <title>Pichia sorbitophila, an interspecies yeast hybrid reveals early steps of genome resolution following polyploidization.</title>
        <authorList>
            <person name="Leh Louis V."/>
            <person name="Despons L."/>
            <person name="Friedrich A."/>
            <person name="Martin T."/>
            <person name="Durrens P."/>
            <person name="Casaregola S."/>
            <person name="Neuveglise C."/>
            <person name="Fairhead C."/>
            <person name="Marck C."/>
            <person name="Cruz J.A."/>
            <person name="Straub M.L."/>
            <person name="Kugler V."/>
            <person name="Sacerdot C."/>
            <person name="Uzunov Z."/>
            <person name="Thierry A."/>
            <person name="Weiss S."/>
            <person name="Bleykasten C."/>
            <person name="De Montigny J."/>
            <person name="Jacques N."/>
            <person name="Jung P."/>
            <person name="Lemaire M."/>
            <person name="Mallet S."/>
            <person name="Morel G."/>
            <person name="Richard G.F."/>
            <person name="Sarkar A."/>
            <person name="Savel G."/>
            <person name="Schacherer J."/>
            <person name="Seret M.L."/>
            <person name="Talla E."/>
            <person name="Samson G."/>
            <person name="Jubin C."/>
            <person name="Poulain J."/>
            <person name="Vacherie B."/>
            <person name="Barbe V."/>
            <person name="Pelletier E."/>
            <person name="Sherman D.J."/>
            <person name="Westhof E."/>
            <person name="Weissenbach J."/>
            <person name="Baret P.V."/>
            <person name="Wincker P."/>
            <person name="Gaillardin C."/>
            <person name="Dujon B."/>
            <person name="Souciet J.L."/>
        </authorList>
    </citation>
    <scope>NUCLEOTIDE SEQUENCE [LARGE SCALE GENOMIC DNA]</scope>
    <source>
        <strain evidence="13">CBS 270.75 / DBVPG 7215 / KCTC 17166 / NRRL Y-17582</strain>
    </source>
</reference>
<dbReference type="GeneID" id="11468805"/>
<evidence type="ECO:0000256" key="1">
    <source>
        <dbReference type="ARBA" id="ARBA00004434"/>
    </source>
</evidence>
<evidence type="ECO:0000313" key="13">
    <source>
        <dbReference type="Proteomes" id="UP000006790"/>
    </source>
</evidence>
<dbReference type="OMA" id="KDPIWKT"/>
<dbReference type="AlphaFoldDB" id="G8JUU6"/>
<comment type="subcellular location">
    <subcellularLocation>
        <location evidence="1 10">Mitochondrion inner membrane</location>
        <topology evidence="1 10">Single-pass membrane protein</topology>
    </subcellularLocation>
</comment>
<feature type="transmembrane region" description="Helical" evidence="10">
    <location>
        <begin position="12"/>
        <end position="29"/>
    </location>
</feature>
<dbReference type="EMBL" id="CP002502">
    <property type="protein sequence ID" value="AET40425.1"/>
    <property type="molecule type" value="Genomic_DNA"/>
</dbReference>
<keyword evidence="4 10" id="KW-0999">Mitochondrion inner membrane</keyword>
<dbReference type="InParanoid" id="G8JUU6"/>
<evidence type="ECO:0000256" key="4">
    <source>
        <dbReference type="ARBA" id="ARBA00022792"/>
    </source>
</evidence>
<dbReference type="PANTHER" id="PTHR28202:SF1">
    <property type="entry name" value="ASSEMBLY FACTOR CBP4"/>
    <property type="match status" value="1"/>
</dbReference>
<dbReference type="OrthoDB" id="5576752at2759"/>
<keyword evidence="6 10" id="KW-0496">Mitochondrion</keyword>
<evidence type="ECO:0000256" key="7">
    <source>
        <dbReference type="ARBA" id="ARBA00023136"/>
    </source>
</evidence>
<evidence type="ECO:0000256" key="5">
    <source>
        <dbReference type="ARBA" id="ARBA00022989"/>
    </source>
</evidence>
<dbReference type="STRING" id="931890.G8JUU6"/>
<keyword evidence="13" id="KW-1185">Reference proteome</keyword>
<evidence type="ECO:0000256" key="9">
    <source>
        <dbReference type="ARBA" id="ARBA00025413"/>
    </source>
</evidence>
<evidence type="ECO:0000256" key="6">
    <source>
        <dbReference type="ARBA" id="ARBA00023128"/>
    </source>
</evidence>
<dbReference type="Pfam" id="PF07960">
    <property type="entry name" value="CBP4"/>
    <property type="match status" value="1"/>
</dbReference>
<feature type="coiled-coil region" evidence="11">
    <location>
        <begin position="106"/>
        <end position="133"/>
    </location>
</feature>
<dbReference type="InterPro" id="IPR012420">
    <property type="entry name" value="Cbp4"/>
</dbReference>
<comment type="similarity">
    <text evidence="2 10">Belongs to the CBP4 family.</text>
</comment>
<sequence>MGAPLWLRWLKVYAYGGCIIGTGVLLFNYTTPTDEDIINALSPELRLQYERERGLRRAEQQNLMQIAKETSASSNPIWQTGAIQSPWEKNPSAVKSSDHFEKLKADQVQKEELDRIRKQLAEIREKSEQKTKQFVNDRSWWKLW</sequence>
<evidence type="ECO:0000256" key="11">
    <source>
        <dbReference type="SAM" id="Coils"/>
    </source>
</evidence>
<dbReference type="Proteomes" id="UP000006790">
    <property type="component" value="Chromosome 6"/>
</dbReference>
<dbReference type="eggNOG" id="ENOG502S2G8">
    <property type="taxonomic scope" value="Eukaryota"/>
</dbReference>
<dbReference type="PANTHER" id="PTHR28202">
    <property type="entry name" value="ASSEMBLY FACTOR CBP4"/>
    <property type="match status" value="1"/>
</dbReference>
<evidence type="ECO:0000313" key="12">
    <source>
        <dbReference type="EMBL" id="AET40425.1"/>
    </source>
</evidence>
<dbReference type="GO" id="GO:0005743">
    <property type="term" value="C:mitochondrial inner membrane"/>
    <property type="evidence" value="ECO:0007669"/>
    <property type="project" value="UniProtKB-SubCell"/>
</dbReference>
<protein>
    <recommendedName>
        <fullName evidence="10">Cytochrome b mRNA-processing protein 4</fullName>
    </recommendedName>
</protein>
<keyword evidence="5 10" id="KW-1133">Transmembrane helix</keyword>
<dbReference type="KEGG" id="erc:Ecym_6017"/>
<dbReference type="HOGENOM" id="CLU_147520_0_0_1"/>
<proteinExistence type="inferred from homology"/>
<keyword evidence="7 10" id="KW-0472">Membrane</keyword>
<comment type="function">
    <text evidence="9 10">Essential for the assembly of ubiquinol-cytochrome c reductase. It has a direct effect on the correct occurrence of the Rieske protein, core 4, core 5 and apocytochrome b.</text>
</comment>
<gene>
    <name evidence="12" type="ordered locus">Ecym_6017</name>
</gene>
<keyword evidence="8 10" id="KW-0143">Chaperone</keyword>